<evidence type="ECO:0000256" key="2">
    <source>
        <dbReference type="ARBA" id="ARBA00009182"/>
    </source>
</evidence>
<dbReference type="InterPro" id="IPR017866">
    <property type="entry name" value="Succ-CoA_synthase_bsu_CS"/>
</dbReference>
<sequence>MKLFEYQAKELFEQIQMPVPHRTFIESPDEIGEAVNQIGFPCVLKAQVLQGGRGKAGLIKLVSNPEEAHSQAEAIFSKAKNMSGLLIEEALQIDKELYVSITADPVSGTAMIMACAEGGIDIEEIAKNIPEKIHKTYIDLSEGIQTYQVRGLLYEMGLDDQLMSAGTKILTDLYHVFRNHEAELVEINPLIVTKDGRLIAGDGKISIDDNALFRHPQFQVTRAYYENDAEYEAAEEGIPYIQFDGNIGLMCAGAGLTNTVFDLVNDYGGSVANYLEFGGPNYHKAKKAMEIMMKNDINVLLIVTFGTIARADVMAEGIVEAIKELKPPFPIVAAVRGTGEEKAHELLRSMNIEPLIDTEQAVIKAIALSGGMKQ</sequence>
<dbReference type="OrthoDB" id="9802602at2"/>
<proteinExistence type="inferred from homology"/>
<keyword evidence="6 8" id="KW-0547">Nucleotide-binding</keyword>
<feature type="domain" description="ATP-grasp" evidence="9">
    <location>
        <begin position="9"/>
        <end position="216"/>
    </location>
</feature>
<dbReference type="PANTHER" id="PTHR11815:SF10">
    <property type="entry name" value="SUCCINATE--COA LIGASE [GDP-FORMING] SUBUNIT BETA, MITOCHONDRIAL"/>
    <property type="match status" value="1"/>
</dbReference>
<dbReference type="FunFam" id="3.30.470.20:FF:000002">
    <property type="entry name" value="Succinate--CoA ligase [ADP-forming] subunit beta"/>
    <property type="match status" value="1"/>
</dbReference>
<dbReference type="PANTHER" id="PTHR11815">
    <property type="entry name" value="SUCCINYL-COA SYNTHETASE BETA CHAIN"/>
    <property type="match status" value="1"/>
</dbReference>
<evidence type="ECO:0000313" key="11">
    <source>
        <dbReference type="Proteomes" id="UP000282892"/>
    </source>
</evidence>
<organism evidence="10 11">
    <name type="scientific">Neobacillus mesonae</name>
    <dbReference type="NCBI Taxonomy" id="1193713"/>
    <lineage>
        <taxon>Bacteria</taxon>
        <taxon>Bacillati</taxon>
        <taxon>Bacillota</taxon>
        <taxon>Bacilli</taxon>
        <taxon>Bacillales</taxon>
        <taxon>Bacillaceae</taxon>
        <taxon>Neobacillus</taxon>
    </lineage>
</organism>
<dbReference type="GO" id="GO:0004775">
    <property type="term" value="F:succinate-CoA ligase (ADP-forming) activity"/>
    <property type="evidence" value="ECO:0007669"/>
    <property type="project" value="TreeGrafter"/>
</dbReference>
<evidence type="ECO:0000256" key="4">
    <source>
        <dbReference type="ARBA" id="ARBA00022598"/>
    </source>
</evidence>
<comment type="similarity">
    <text evidence="2">Belongs to the succinate/malate CoA ligase beta subunit family.</text>
</comment>
<dbReference type="Pfam" id="PF08442">
    <property type="entry name" value="ATP-grasp_2"/>
    <property type="match status" value="1"/>
</dbReference>
<keyword evidence="3" id="KW-0816">Tricarboxylic acid cycle</keyword>
<dbReference type="AlphaFoldDB" id="A0A3Q9QX42"/>
<evidence type="ECO:0000256" key="6">
    <source>
        <dbReference type="ARBA" id="ARBA00022741"/>
    </source>
</evidence>
<dbReference type="Pfam" id="PF00549">
    <property type="entry name" value="Ligase_CoA"/>
    <property type="match status" value="1"/>
</dbReference>
<comment type="cofactor">
    <cofactor evidence="1">
        <name>Mg(2+)</name>
        <dbReference type="ChEBI" id="CHEBI:18420"/>
    </cofactor>
</comment>
<dbReference type="InterPro" id="IPR011761">
    <property type="entry name" value="ATP-grasp"/>
</dbReference>
<dbReference type="PROSITE" id="PS01217">
    <property type="entry name" value="SUCCINYL_COA_LIG_3"/>
    <property type="match status" value="1"/>
</dbReference>
<gene>
    <name evidence="10" type="ORF">CHR53_14035</name>
</gene>
<dbReference type="InterPro" id="IPR005809">
    <property type="entry name" value="Succ_CoA_ligase-like_bsu"/>
</dbReference>
<evidence type="ECO:0000256" key="3">
    <source>
        <dbReference type="ARBA" id="ARBA00022532"/>
    </source>
</evidence>
<dbReference type="GO" id="GO:0005524">
    <property type="term" value="F:ATP binding"/>
    <property type="evidence" value="ECO:0007669"/>
    <property type="project" value="UniProtKB-UniRule"/>
</dbReference>
<keyword evidence="11" id="KW-1185">Reference proteome</keyword>
<evidence type="ECO:0000256" key="5">
    <source>
        <dbReference type="ARBA" id="ARBA00022723"/>
    </source>
</evidence>
<dbReference type="PIRSF" id="PIRSF001554">
    <property type="entry name" value="SucCS_beta"/>
    <property type="match status" value="1"/>
</dbReference>
<evidence type="ECO:0000259" key="9">
    <source>
        <dbReference type="PROSITE" id="PS50975"/>
    </source>
</evidence>
<dbReference type="Gene3D" id="3.30.470.20">
    <property type="entry name" value="ATP-grasp fold, B domain"/>
    <property type="match status" value="1"/>
</dbReference>
<dbReference type="Gene3D" id="3.40.50.261">
    <property type="entry name" value="Succinyl-CoA synthetase domains"/>
    <property type="match status" value="1"/>
</dbReference>
<dbReference type="SUPFAM" id="SSF52210">
    <property type="entry name" value="Succinyl-CoA synthetase domains"/>
    <property type="match status" value="1"/>
</dbReference>
<keyword evidence="5" id="KW-0479">Metal-binding</keyword>
<protein>
    <submittedName>
        <fullName evidence="10">Succinate--CoA ligase</fullName>
    </submittedName>
</protein>
<dbReference type="STRING" id="1193713.GCA_001636315_05243"/>
<evidence type="ECO:0000256" key="1">
    <source>
        <dbReference type="ARBA" id="ARBA00001946"/>
    </source>
</evidence>
<keyword evidence="4 10" id="KW-0436">Ligase</keyword>
<keyword evidence="7" id="KW-0460">Magnesium</keyword>
<keyword evidence="8" id="KW-0067">ATP-binding</keyword>
<evidence type="ECO:0000256" key="7">
    <source>
        <dbReference type="ARBA" id="ARBA00022842"/>
    </source>
</evidence>
<dbReference type="SUPFAM" id="SSF56059">
    <property type="entry name" value="Glutathione synthetase ATP-binding domain-like"/>
    <property type="match status" value="1"/>
</dbReference>
<name>A0A3Q9QX42_9BACI</name>
<evidence type="ECO:0000256" key="8">
    <source>
        <dbReference type="PROSITE-ProRule" id="PRU00409"/>
    </source>
</evidence>
<dbReference type="Gene3D" id="3.30.1490.20">
    <property type="entry name" value="ATP-grasp fold, A domain"/>
    <property type="match status" value="1"/>
</dbReference>
<dbReference type="GO" id="GO:0042709">
    <property type="term" value="C:succinate-CoA ligase complex"/>
    <property type="evidence" value="ECO:0007669"/>
    <property type="project" value="TreeGrafter"/>
</dbReference>
<dbReference type="GO" id="GO:0006099">
    <property type="term" value="P:tricarboxylic acid cycle"/>
    <property type="evidence" value="ECO:0007669"/>
    <property type="project" value="UniProtKB-KW"/>
</dbReference>
<dbReference type="InterPro" id="IPR005811">
    <property type="entry name" value="SUCC_ACL_C"/>
</dbReference>
<dbReference type="GO" id="GO:0046872">
    <property type="term" value="F:metal ion binding"/>
    <property type="evidence" value="ECO:0007669"/>
    <property type="project" value="UniProtKB-KW"/>
</dbReference>
<reference evidence="10 11" key="1">
    <citation type="submission" date="2017-07" db="EMBL/GenBank/DDBJ databases">
        <title>The complete genome sequence of Bacillus mesonae strain H20-5, an efficient strain improving plant abiotic stress resistance.</title>
        <authorList>
            <person name="Kim S.Y."/>
            <person name="Song H."/>
            <person name="Sang M.K."/>
            <person name="Weon H.-Y."/>
            <person name="Song J."/>
        </authorList>
    </citation>
    <scope>NUCLEOTIDE SEQUENCE [LARGE SCALE GENOMIC DNA]</scope>
    <source>
        <strain evidence="10 11">H20-5</strain>
    </source>
</reference>
<dbReference type="RefSeq" id="WP_066399328.1">
    <property type="nucleotide sequence ID" value="NZ_CP022572.1"/>
</dbReference>
<evidence type="ECO:0000313" key="10">
    <source>
        <dbReference type="EMBL" id="AZU62314.1"/>
    </source>
</evidence>
<accession>A0A3Q9QX42</accession>
<dbReference type="InterPro" id="IPR016102">
    <property type="entry name" value="Succinyl-CoA_synth-like"/>
</dbReference>
<dbReference type="EMBL" id="CP022572">
    <property type="protein sequence ID" value="AZU62314.1"/>
    <property type="molecule type" value="Genomic_DNA"/>
</dbReference>
<dbReference type="InterPro" id="IPR013650">
    <property type="entry name" value="ATP-grasp_succ-CoA_synth-type"/>
</dbReference>
<dbReference type="KEGG" id="nmk:CHR53_14035"/>
<dbReference type="Proteomes" id="UP000282892">
    <property type="component" value="Chromosome"/>
</dbReference>
<dbReference type="InterPro" id="IPR013815">
    <property type="entry name" value="ATP_grasp_subdomain_1"/>
</dbReference>
<dbReference type="GO" id="GO:0006104">
    <property type="term" value="P:succinyl-CoA metabolic process"/>
    <property type="evidence" value="ECO:0007669"/>
    <property type="project" value="TreeGrafter"/>
</dbReference>
<dbReference type="PROSITE" id="PS50975">
    <property type="entry name" value="ATP_GRASP"/>
    <property type="match status" value="1"/>
</dbReference>